<dbReference type="EMBL" id="VXIV02000055">
    <property type="protein sequence ID" value="KAF6041363.1"/>
    <property type="molecule type" value="Genomic_DNA"/>
</dbReference>
<dbReference type="SMART" id="SM01307">
    <property type="entry name" value="RICTOR_M"/>
    <property type="match status" value="1"/>
</dbReference>
<evidence type="ECO:0000313" key="4">
    <source>
        <dbReference type="EMBL" id="KAF6041363.1"/>
    </source>
</evidence>
<dbReference type="InterPro" id="IPR028267">
    <property type="entry name" value="Pianissimo_N"/>
</dbReference>
<protein>
    <submittedName>
        <fullName evidence="4">Rictor</fullName>
    </submittedName>
</protein>
<dbReference type="GO" id="GO:0043539">
    <property type="term" value="F:protein serine/threonine kinase activator activity"/>
    <property type="evidence" value="ECO:0007669"/>
    <property type="project" value="TreeGrafter"/>
</dbReference>
<evidence type="ECO:0000256" key="1">
    <source>
        <dbReference type="ARBA" id="ARBA00008878"/>
    </source>
</evidence>
<dbReference type="Proteomes" id="UP000593567">
    <property type="component" value="Unassembled WGS sequence"/>
</dbReference>
<dbReference type="PANTHER" id="PTHR13298:SF11">
    <property type="entry name" value="RAPAMYCIN-INSENSITIVE COMPANION OF MTOR"/>
    <property type="match status" value="1"/>
</dbReference>
<proteinExistence type="inferred from homology"/>
<dbReference type="Pfam" id="PF14664">
    <property type="entry name" value="RICTOR_N"/>
    <property type="match status" value="1"/>
</dbReference>
<dbReference type="InterPro" id="IPR016024">
    <property type="entry name" value="ARM-type_fold"/>
</dbReference>
<dbReference type="PANTHER" id="PTHR13298">
    <property type="entry name" value="CYTOSOLIC REGULATOR PIANISSIMO"/>
    <property type="match status" value="1"/>
</dbReference>
<comment type="caution">
    <text evidence="4">The sequence shown here is derived from an EMBL/GenBank/DDBJ whole genome shotgun (WGS) entry which is preliminary data.</text>
</comment>
<feature type="domain" description="Rapamycin-insensitive companion of mTOR middle" evidence="2">
    <location>
        <begin position="546"/>
        <end position="741"/>
    </location>
</feature>
<dbReference type="GO" id="GO:0038203">
    <property type="term" value="P:TORC2 signaling"/>
    <property type="evidence" value="ECO:0007669"/>
    <property type="project" value="TreeGrafter"/>
</dbReference>
<dbReference type="Pfam" id="PF14663">
    <property type="entry name" value="RasGEF_N_2"/>
    <property type="match status" value="1"/>
</dbReference>
<sequence length="789" mass="90467">MAEFSRRPRYVQQSSIISSRYNRRRKSTVDEEVVELSREKGAAENIKEIFIHLARDDCVNKVRKVAYLNAFVKYYKELPEDADTGYTDHQYMLCLRSCALHRYSVIRAAAFRCLRYFVNSVTKAKLFFELKVDWCLARSLDLHSAYDIERTQAIRLCRHIVQLSPDVVQPSIVMPFIAFANDSSKVNERLVLIALEFLCELAYKNSALLGSCGGVQVVLQYIMQCQDNERVNEALLQTIMFVLNTPLSRSRCLPSCNVDLLLAPFTDSHYKHIHDSNDNTSERAEQKATRLQEERLLRCKSCSRALLSALHTWPGLVTLCNPHNTAISSLVNAIHLSSSETQKIILQLIYNIFHLRLPMSTTDFQEALYSCDPCAPDRSWTLQEGFVAAECLSLYKESCSRPNLIDSHLALLLSTFLSYGVLEALCSVVIQYDQTNSIWATILLGELLHLSYSLLPWCDSEQTHYLPDLVLAANCSTYTRAQRMQAHQAVMYLDRLHSLKKRGRIAFSLNLELLISFIPEPESQTLPGFHKHKSTKDRLEPHLPQENEEMVLQLIRESYVLVELNPLQWSWQTIQTVLKNHVVVLKRVEDFTLHRFLAKLLHFYNPSGDNGFCTIKLSDSKARLYTSIGLLLIEKIILINADESNRHLKSLLFDICHCLSESARLYTADFMRALLRLGVPFFSNWCMELLIKQLYDQSKNVSMRSLSVINEACENQANLLSLIAIRPSILHLGEMGALLVTRYLSLQEGYKFLSQSSYITNELDRWHEVGSVTSRNLSCIDRRSSTYRS</sequence>
<accession>A0A7J7KTC8</accession>
<keyword evidence="5" id="KW-1185">Reference proteome</keyword>
<evidence type="ECO:0000259" key="3">
    <source>
        <dbReference type="SMART" id="SM01308"/>
    </source>
</evidence>
<dbReference type="Gene3D" id="1.25.10.10">
    <property type="entry name" value="Leucine-rich Repeat Variant"/>
    <property type="match status" value="1"/>
</dbReference>
<reference evidence="4" key="1">
    <citation type="submission" date="2020-06" db="EMBL/GenBank/DDBJ databases">
        <title>Draft genome of Bugula neritina, a colonial animal packing powerful symbionts and potential medicines.</title>
        <authorList>
            <person name="Rayko M."/>
        </authorList>
    </citation>
    <scope>NUCLEOTIDE SEQUENCE [LARGE SCALE GENOMIC DNA]</scope>
    <source>
        <strain evidence="4">Kwan_BN1</strain>
    </source>
</reference>
<organism evidence="4 5">
    <name type="scientific">Bugula neritina</name>
    <name type="common">Brown bryozoan</name>
    <name type="synonym">Sertularia neritina</name>
    <dbReference type="NCBI Taxonomy" id="10212"/>
    <lineage>
        <taxon>Eukaryota</taxon>
        <taxon>Metazoa</taxon>
        <taxon>Spiralia</taxon>
        <taxon>Lophotrochozoa</taxon>
        <taxon>Bryozoa</taxon>
        <taxon>Gymnolaemata</taxon>
        <taxon>Cheilostomatida</taxon>
        <taxon>Flustrina</taxon>
        <taxon>Buguloidea</taxon>
        <taxon>Bugulidae</taxon>
        <taxon>Bugula</taxon>
    </lineage>
</organism>
<dbReference type="OrthoDB" id="271111at2759"/>
<gene>
    <name evidence="4" type="ORF">EB796_000317</name>
</gene>
<evidence type="ECO:0000313" key="5">
    <source>
        <dbReference type="Proteomes" id="UP000593567"/>
    </source>
</evidence>
<dbReference type="InterPro" id="IPR011989">
    <property type="entry name" value="ARM-like"/>
</dbReference>
<evidence type="ECO:0000259" key="2">
    <source>
        <dbReference type="SMART" id="SM01307"/>
    </source>
</evidence>
<dbReference type="SUPFAM" id="SSF48371">
    <property type="entry name" value="ARM repeat"/>
    <property type="match status" value="1"/>
</dbReference>
<dbReference type="GO" id="GO:0031932">
    <property type="term" value="C:TORC2 complex"/>
    <property type="evidence" value="ECO:0007669"/>
    <property type="project" value="InterPro"/>
</dbReference>
<dbReference type="SMART" id="SM01303">
    <property type="entry name" value="RasGEF_N_2"/>
    <property type="match status" value="1"/>
</dbReference>
<dbReference type="SMART" id="SM01308">
    <property type="entry name" value="RICTOR_N"/>
    <property type="match status" value="1"/>
</dbReference>
<dbReference type="AlphaFoldDB" id="A0A7J7KTC8"/>
<dbReference type="InterPro" id="IPR029451">
    <property type="entry name" value="RICTOR_M"/>
</dbReference>
<comment type="similarity">
    <text evidence="1">Belongs to the RICTOR family.</text>
</comment>
<dbReference type="GO" id="GO:0051897">
    <property type="term" value="P:positive regulation of phosphatidylinositol 3-kinase/protein kinase B signal transduction"/>
    <property type="evidence" value="ECO:0007669"/>
    <property type="project" value="TreeGrafter"/>
</dbReference>
<name>A0A7J7KTC8_BUGNE</name>
<dbReference type="InterPro" id="IPR028268">
    <property type="entry name" value="Pianissimo_fam"/>
</dbReference>
<dbReference type="InterPro" id="IPR029453">
    <property type="entry name" value="Rictor_IV"/>
</dbReference>
<feature type="domain" description="Rapamycin-insensitive companion of mTOR N-terminal" evidence="3">
    <location>
        <begin position="65"/>
        <end position="456"/>
    </location>
</feature>